<dbReference type="AlphaFoldDB" id="A0A4V2S5I5"/>
<evidence type="ECO:0000313" key="2">
    <source>
        <dbReference type="Proteomes" id="UP000295680"/>
    </source>
</evidence>
<feature type="non-terminal residue" evidence="1">
    <location>
        <position position="25"/>
    </location>
</feature>
<name>A0A4V2S5I5_9PSEU</name>
<keyword evidence="2" id="KW-1185">Reference proteome</keyword>
<protein>
    <submittedName>
        <fullName evidence="1">Uncharacterized protein</fullName>
    </submittedName>
</protein>
<accession>A0A4V2S5I5</accession>
<evidence type="ECO:0000313" key="1">
    <source>
        <dbReference type="EMBL" id="TCO52270.1"/>
    </source>
</evidence>
<sequence>MWLRLGVRDGSTYGGGMNWGLPLTI</sequence>
<comment type="caution">
    <text evidence="1">The sequence shown here is derived from an EMBL/GenBank/DDBJ whole genome shotgun (WGS) entry which is preliminary data.</text>
</comment>
<reference evidence="1 2" key="1">
    <citation type="submission" date="2019-03" db="EMBL/GenBank/DDBJ databases">
        <title>Genomic Encyclopedia of Type Strains, Phase IV (KMG-IV): sequencing the most valuable type-strain genomes for metagenomic binning, comparative biology and taxonomic classification.</title>
        <authorList>
            <person name="Goeker M."/>
        </authorList>
    </citation>
    <scope>NUCLEOTIDE SEQUENCE [LARGE SCALE GENOMIC DNA]</scope>
    <source>
        <strain evidence="1 2">DSM 45934</strain>
    </source>
</reference>
<dbReference type="EMBL" id="SLWS01000012">
    <property type="protein sequence ID" value="TCO52270.1"/>
    <property type="molecule type" value="Genomic_DNA"/>
</dbReference>
<dbReference type="Proteomes" id="UP000295680">
    <property type="component" value="Unassembled WGS sequence"/>
</dbReference>
<organism evidence="1 2">
    <name type="scientific">Actinocrispum wychmicini</name>
    <dbReference type="NCBI Taxonomy" id="1213861"/>
    <lineage>
        <taxon>Bacteria</taxon>
        <taxon>Bacillati</taxon>
        <taxon>Actinomycetota</taxon>
        <taxon>Actinomycetes</taxon>
        <taxon>Pseudonocardiales</taxon>
        <taxon>Pseudonocardiaceae</taxon>
        <taxon>Actinocrispum</taxon>
    </lineage>
</organism>
<gene>
    <name evidence="1" type="ORF">EV192_1121</name>
</gene>
<proteinExistence type="predicted"/>